<dbReference type="Gene3D" id="3.60.70.12">
    <property type="entry name" value="L-amino peptidase D-ALA esterase/amidase"/>
    <property type="match status" value="1"/>
</dbReference>
<proteinExistence type="inferred from homology"/>
<dbReference type="PANTHER" id="PTHR36512:SF3">
    <property type="entry name" value="BLR5678 PROTEIN"/>
    <property type="match status" value="1"/>
</dbReference>
<evidence type="ECO:0000313" key="3">
    <source>
        <dbReference type="Proteomes" id="UP001597519"/>
    </source>
</evidence>
<dbReference type="InterPro" id="IPR005321">
    <property type="entry name" value="Peptidase_S58_DmpA"/>
</dbReference>
<comment type="caution">
    <text evidence="2">The sequence shown here is derived from an EMBL/GenBank/DDBJ whole genome shotgun (WGS) entry which is preliminary data.</text>
</comment>
<reference evidence="3" key="1">
    <citation type="journal article" date="2019" name="Int. J. Syst. Evol. Microbiol.">
        <title>The Global Catalogue of Microorganisms (GCM) 10K type strain sequencing project: providing services to taxonomists for standard genome sequencing and annotation.</title>
        <authorList>
            <consortium name="The Broad Institute Genomics Platform"/>
            <consortium name="The Broad Institute Genome Sequencing Center for Infectious Disease"/>
            <person name="Wu L."/>
            <person name="Ma J."/>
        </authorList>
    </citation>
    <scope>NUCLEOTIDE SEQUENCE [LARGE SCALE GENOMIC DNA]</scope>
    <source>
        <strain evidence="3">KCTC 33575</strain>
    </source>
</reference>
<dbReference type="EMBL" id="JBHUOQ010000001">
    <property type="protein sequence ID" value="MFD2829703.1"/>
    <property type="molecule type" value="Genomic_DNA"/>
</dbReference>
<dbReference type="RefSeq" id="WP_377771943.1">
    <property type="nucleotide sequence ID" value="NZ_JBHUOQ010000001.1"/>
</dbReference>
<dbReference type="InterPro" id="IPR016117">
    <property type="entry name" value="ArgJ-like_dom_sf"/>
</dbReference>
<protein>
    <submittedName>
        <fullName evidence="2">P1 family peptidase</fullName>
    </submittedName>
</protein>
<gene>
    <name evidence="2" type="ORF">ACFSX4_04425</name>
</gene>
<comment type="similarity">
    <text evidence="1">Belongs to the peptidase S58 family.</text>
</comment>
<keyword evidence="3" id="KW-1185">Reference proteome</keyword>
<organism evidence="2 3">
    <name type="scientific">Corticicoccus populi</name>
    <dbReference type="NCBI Taxonomy" id="1812821"/>
    <lineage>
        <taxon>Bacteria</taxon>
        <taxon>Bacillati</taxon>
        <taxon>Bacillota</taxon>
        <taxon>Bacilli</taxon>
        <taxon>Bacillales</taxon>
        <taxon>Staphylococcaceae</taxon>
        <taxon>Corticicoccus</taxon>
    </lineage>
</organism>
<sequence>MKKGIRDYNIKIGSMAHGKRNSVSDVPGVTVGHTTLSDGDIQTGVTAVLPHQDNIFREKLIAASHVINGFGKTTGLVQIDELGTLESPILLTNTLSVGTVQSALVDYMLNDTPEIGRSTGTVNTVVGECNDMVLNDIRRESIQKEDVWNAIRTASADFEEGAVGAGRGMVCYSLKGGIGSSSRLIPLPHGTYTLGVLVLSNFGFISDLMINGRQFGMEIKDKIIPPEDTSDKGSIIIIAATDLPVSQLQLKRIIKRSAAGLSRTGSIIGNGSGDIVIGFSTASRIPHQKTQSPFDIPQIHDDEIDHAFRAAGEAVEEAVLNSLINSESVTGRNGVTKKSLKEFLNNNYKNNT</sequence>
<dbReference type="PANTHER" id="PTHR36512">
    <property type="entry name" value="D-AMINOPEPTIDASE"/>
    <property type="match status" value="1"/>
</dbReference>
<name>A0ABW5WUI7_9STAP</name>
<dbReference type="Proteomes" id="UP001597519">
    <property type="component" value="Unassembled WGS sequence"/>
</dbReference>
<accession>A0ABW5WUI7</accession>
<dbReference type="Pfam" id="PF03576">
    <property type="entry name" value="Peptidase_S58"/>
    <property type="match status" value="1"/>
</dbReference>
<evidence type="ECO:0000256" key="1">
    <source>
        <dbReference type="ARBA" id="ARBA00007068"/>
    </source>
</evidence>
<evidence type="ECO:0000313" key="2">
    <source>
        <dbReference type="EMBL" id="MFD2829703.1"/>
    </source>
</evidence>
<dbReference type="SUPFAM" id="SSF56266">
    <property type="entry name" value="DmpA/ArgJ-like"/>
    <property type="match status" value="1"/>
</dbReference>
<dbReference type="CDD" id="cd02253">
    <property type="entry name" value="DmpA"/>
    <property type="match status" value="1"/>
</dbReference>